<sequence>MYENTNLVTDAVNAILNSNILGMLYDNLSFDGQSGEKWMLPIVNKLTGGILLYQEPLEERVDNLYAPFSNPLIGYASSDANNTTDVRRGSRNLTESKGIDGGYKFVWDFATSQANGTISAIALTNRIAGIGQENGNNYLVRLGTFSSQNDSYSEESYRQNKRTYIMEGYRMEMITRNNSEKALLKKVPEEYLHAGLVENLISQEAFDASEVTEIDLGHYPYWIHRTGSPSKGDYDIPNEDNTNIRSHFFHSADGCWYGIARKTNQKYSRTYRDTEQFDYVSYEFYMDKIEKGRCSTQKIEVPSGVSDFYSIGMSGKWLMCVSSDNNKLYRLDTTNVANLERVTDYNYNSSNEFSYIVDDDIVINGWYFEDGHPAQKIGSIGYQSYCAWGIHQMARYKTYMLREWVYNHSRYCNYKELFLYTPYLATINNLASPVIKTADKTMKITYTLTETKE</sequence>
<name>B7AT54_9FIRM</name>
<dbReference type="STRING" id="483218.BACPEC_01322"/>
<dbReference type="EMBL" id="ABVQ01000036">
    <property type="protein sequence ID" value="EEC56838.1"/>
    <property type="molecule type" value="Genomic_DNA"/>
</dbReference>
<accession>B7AT54</accession>
<dbReference type="AlphaFoldDB" id="B7AT54"/>
<dbReference type="HOGENOM" id="CLU_046660_0_0_9"/>
<evidence type="ECO:0000313" key="2">
    <source>
        <dbReference type="Proteomes" id="UP000003136"/>
    </source>
</evidence>
<protein>
    <submittedName>
        <fullName evidence="1">Uncharacterized protein</fullName>
    </submittedName>
</protein>
<proteinExistence type="predicted"/>
<reference evidence="1 2" key="1">
    <citation type="submission" date="2008-11" db="EMBL/GenBank/DDBJ databases">
        <title>Draft genome sequence of Bacteroides pectinophilus (ATCC 43243).</title>
        <authorList>
            <person name="Sudarsanam P."/>
            <person name="Ley R."/>
            <person name="Guruge J."/>
            <person name="Turnbaugh P.J."/>
            <person name="Mahowald M."/>
            <person name="Liep D."/>
            <person name="Gordon J."/>
        </authorList>
    </citation>
    <scope>NUCLEOTIDE SEQUENCE [LARGE SCALE GENOMIC DNA]</scope>
    <source>
        <strain evidence="1 2">ATCC 43243</strain>
    </source>
</reference>
<dbReference type="eggNOG" id="ENOG502Z87M">
    <property type="taxonomic scope" value="Bacteria"/>
</dbReference>
<reference evidence="1 2" key="2">
    <citation type="submission" date="2008-11" db="EMBL/GenBank/DDBJ databases">
        <authorList>
            <person name="Fulton L."/>
            <person name="Clifton S."/>
            <person name="Fulton B."/>
            <person name="Xu J."/>
            <person name="Minx P."/>
            <person name="Pepin K.H."/>
            <person name="Johnson M."/>
            <person name="Bhonagiri V."/>
            <person name="Nash W.E."/>
            <person name="Mardis E.R."/>
            <person name="Wilson R.K."/>
        </authorList>
    </citation>
    <scope>NUCLEOTIDE SEQUENCE [LARGE SCALE GENOMIC DNA]</scope>
    <source>
        <strain evidence="1 2">ATCC 43243</strain>
    </source>
</reference>
<evidence type="ECO:0000313" key="1">
    <source>
        <dbReference type="EMBL" id="EEC56838.1"/>
    </source>
</evidence>
<organism evidence="1 2">
    <name type="scientific">[Bacteroides] pectinophilus ATCC 43243</name>
    <dbReference type="NCBI Taxonomy" id="483218"/>
    <lineage>
        <taxon>Bacteria</taxon>
        <taxon>Bacillati</taxon>
        <taxon>Bacillota</taxon>
        <taxon>Clostridia</taxon>
        <taxon>Eubacteriales</taxon>
    </lineage>
</organism>
<keyword evidence="2" id="KW-1185">Reference proteome</keyword>
<gene>
    <name evidence="1" type="ORF">BACPEC_01322</name>
</gene>
<comment type="caution">
    <text evidence="1">The sequence shown here is derived from an EMBL/GenBank/DDBJ whole genome shotgun (WGS) entry which is preliminary data.</text>
</comment>
<dbReference type="Proteomes" id="UP000003136">
    <property type="component" value="Unassembled WGS sequence"/>
</dbReference>